<evidence type="ECO:0000313" key="1">
    <source>
        <dbReference type="EMBL" id="GGT92085.1"/>
    </source>
</evidence>
<proteinExistence type="predicted"/>
<organism evidence="1 2">
    <name type="scientific">Streptomyces phaeofaciens</name>
    <dbReference type="NCBI Taxonomy" id="68254"/>
    <lineage>
        <taxon>Bacteria</taxon>
        <taxon>Bacillati</taxon>
        <taxon>Actinomycetota</taxon>
        <taxon>Actinomycetes</taxon>
        <taxon>Kitasatosporales</taxon>
        <taxon>Streptomycetaceae</taxon>
        <taxon>Streptomyces</taxon>
    </lineage>
</organism>
<gene>
    <name evidence="1" type="ORF">GCM10010226_82590</name>
</gene>
<accession>A0A918M0B8</accession>
<protein>
    <submittedName>
        <fullName evidence="1">Uncharacterized protein</fullName>
    </submittedName>
</protein>
<sequence>MTAPHLTVGEGGPLGLSVVFGMRALAADPRLFYATSSDLFQAVGTDLQAA</sequence>
<dbReference type="AlphaFoldDB" id="A0A918M0B8"/>
<evidence type="ECO:0000313" key="2">
    <source>
        <dbReference type="Proteomes" id="UP000646776"/>
    </source>
</evidence>
<dbReference type="Proteomes" id="UP000646776">
    <property type="component" value="Unassembled WGS sequence"/>
</dbReference>
<name>A0A918M0B8_9ACTN</name>
<dbReference type="EMBL" id="BMSA01000040">
    <property type="protein sequence ID" value="GGT92085.1"/>
    <property type="molecule type" value="Genomic_DNA"/>
</dbReference>
<comment type="caution">
    <text evidence="1">The sequence shown here is derived from an EMBL/GenBank/DDBJ whole genome shotgun (WGS) entry which is preliminary data.</text>
</comment>
<reference evidence="1" key="2">
    <citation type="submission" date="2020-09" db="EMBL/GenBank/DDBJ databases">
        <authorList>
            <person name="Sun Q."/>
            <person name="Ohkuma M."/>
        </authorList>
    </citation>
    <scope>NUCLEOTIDE SEQUENCE</scope>
    <source>
        <strain evidence="1">JCM 4125</strain>
    </source>
</reference>
<reference evidence="1" key="1">
    <citation type="journal article" date="2014" name="Int. J. Syst. Evol. Microbiol.">
        <title>Complete genome sequence of Corynebacterium casei LMG S-19264T (=DSM 44701T), isolated from a smear-ripened cheese.</title>
        <authorList>
            <consortium name="US DOE Joint Genome Institute (JGI-PGF)"/>
            <person name="Walter F."/>
            <person name="Albersmeier A."/>
            <person name="Kalinowski J."/>
            <person name="Ruckert C."/>
        </authorList>
    </citation>
    <scope>NUCLEOTIDE SEQUENCE</scope>
    <source>
        <strain evidence="1">JCM 4125</strain>
    </source>
</reference>
<keyword evidence="2" id="KW-1185">Reference proteome</keyword>